<organism evidence="8 9">
    <name type="scientific">Blautia caecimuris</name>
    <dbReference type="NCBI Taxonomy" id="1796615"/>
    <lineage>
        <taxon>Bacteria</taxon>
        <taxon>Bacillati</taxon>
        <taxon>Bacillota</taxon>
        <taxon>Clostridia</taxon>
        <taxon>Lachnospirales</taxon>
        <taxon>Lachnospiraceae</taxon>
        <taxon>Blautia</taxon>
    </lineage>
</organism>
<dbReference type="InterPro" id="IPR058240">
    <property type="entry name" value="rSAM_sf"/>
</dbReference>
<dbReference type="SFLD" id="SFLDG01123">
    <property type="entry name" value="methyltransferase_(Class_B)"/>
    <property type="match status" value="1"/>
</dbReference>
<dbReference type="Gene3D" id="3.80.30.20">
    <property type="entry name" value="tm_1862 like domain"/>
    <property type="match status" value="1"/>
</dbReference>
<proteinExistence type="predicted"/>
<reference evidence="8 9" key="1">
    <citation type="submission" date="2024-06" db="EMBL/GenBank/DDBJ databases">
        <title>Genomic Encyclopedia of Type Strains, Phase IV (KMG-IV): sequencing the most valuable type-strain genomes for metagenomic binning, comparative biology and taxonomic classification.</title>
        <authorList>
            <person name="Goeker M."/>
        </authorList>
    </citation>
    <scope>NUCLEOTIDE SEQUENCE [LARGE SCALE GENOMIC DNA]</scope>
    <source>
        <strain evidence="8 9">DSM 29492</strain>
    </source>
</reference>
<dbReference type="EMBL" id="JBEPMJ010000064">
    <property type="protein sequence ID" value="MET3752564.1"/>
    <property type="molecule type" value="Genomic_DNA"/>
</dbReference>
<sequence length="460" mass="53053">MDIILTFIPALKTETKFETLDAPPLALYVLASVLKKSGHKITVIDPCEYLIYDGKPNLDKMCLELLIKKTELKADLIAFSCNTFNWGITKDVINNIRKVDKKILVALGGLHPSIFDKHVLEITEANFVIRGEGEKSFPNLLEALEKGYDLNTVSGITYRENGEIIRTTDNVALDTAFLETVPLPEYSLIPKINPYTSYPIESSRGCAFSCAFCSIPHRHNWRAYSADNVVKRVEYLYDTIGESCKKHLMLFVDDCFTINTKRAIDIFRKLYQKYRYELRYFIEVRISDIVKQNLFSHIPVDLIESMQIGVECGYDEGLKKIHKEITVAQLKEAMNLVKINGYASKCFLSFIIGFPWETEKEIDQTLETVKYIASVYHVTCNINWLIFLPSDLWKIKSEYNIDVDETIFDNAIWLNDRDIFEKVHPLMDRETVQRIEKKIYTMSEHGLPVLFNSAPELRPH</sequence>
<evidence type="ECO:0000256" key="5">
    <source>
        <dbReference type="ARBA" id="ARBA00023014"/>
    </source>
</evidence>
<dbReference type="Pfam" id="PF04055">
    <property type="entry name" value="Radical_SAM"/>
    <property type="match status" value="1"/>
</dbReference>
<dbReference type="InterPro" id="IPR023404">
    <property type="entry name" value="rSAM_horseshoe"/>
</dbReference>
<keyword evidence="2" id="KW-0949">S-adenosyl-L-methionine</keyword>
<evidence type="ECO:0000259" key="6">
    <source>
        <dbReference type="PROSITE" id="PS51332"/>
    </source>
</evidence>
<name>A0ABV2M834_9FIRM</name>
<keyword evidence="5" id="KW-0411">Iron-sulfur</keyword>
<evidence type="ECO:0000256" key="3">
    <source>
        <dbReference type="ARBA" id="ARBA00022723"/>
    </source>
</evidence>
<dbReference type="PROSITE" id="PS51332">
    <property type="entry name" value="B12_BINDING"/>
    <property type="match status" value="1"/>
</dbReference>
<dbReference type="InterPro" id="IPR034466">
    <property type="entry name" value="Methyltransferase_Class_B"/>
</dbReference>
<dbReference type="SUPFAM" id="SSF102114">
    <property type="entry name" value="Radical SAM enzymes"/>
    <property type="match status" value="1"/>
</dbReference>
<dbReference type="RefSeq" id="WP_257465800.1">
    <property type="nucleotide sequence ID" value="NZ_JANJZT010000064.1"/>
</dbReference>
<dbReference type="SMART" id="SM00729">
    <property type="entry name" value="Elp3"/>
    <property type="match status" value="1"/>
</dbReference>
<evidence type="ECO:0000313" key="9">
    <source>
        <dbReference type="Proteomes" id="UP001549106"/>
    </source>
</evidence>
<dbReference type="SFLD" id="SFLDG01082">
    <property type="entry name" value="B12-binding_domain_containing"/>
    <property type="match status" value="1"/>
</dbReference>
<dbReference type="CDD" id="cd02068">
    <property type="entry name" value="radical_SAM_B12_BD"/>
    <property type="match status" value="1"/>
</dbReference>
<feature type="domain" description="Radical SAM core" evidence="7">
    <location>
        <begin position="192"/>
        <end position="430"/>
    </location>
</feature>
<dbReference type="PROSITE" id="PS51918">
    <property type="entry name" value="RADICAL_SAM"/>
    <property type="match status" value="1"/>
</dbReference>
<dbReference type="Gene3D" id="3.40.50.280">
    <property type="entry name" value="Cobalamin-binding domain"/>
    <property type="match status" value="1"/>
</dbReference>
<keyword evidence="3" id="KW-0479">Metal-binding</keyword>
<evidence type="ECO:0000256" key="1">
    <source>
        <dbReference type="ARBA" id="ARBA00001966"/>
    </source>
</evidence>
<comment type="caution">
    <text evidence="8">The sequence shown here is derived from an EMBL/GenBank/DDBJ whole genome shotgun (WGS) entry which is preliminary data.</text>
</comment>
<feature type="domain" description="B12-binding" evidence="6">
    <location>
        <begin position="10"/>
        <end position="151"/>
    </location>
</feature>
<dbReference type="SFLD" id="SFLDS00029">
    <property type="entry name" value="Radical_SAM"/>
    <property type="match status" value="1"/>
</dbReference>
<dbReference type="InterPro" id="IPR006638">
    <property type="entry name" value="Elp3/MiaA/NifB-like_rSAM"/>
</dbReference>
<dbReference type="InterPro" id="IPR051198">
    <property type="entry name" value="BchE-like"/>
</dbReference>
<evidence type="ECO:0000256" key="2">
    <source>
        <dbReference type="ARBA" id="ARBA00022691"/>
    </source>
</evidence>
<comment type="cofactor">
    <cofactor evidence="1">
        <name>[4Fe-4S] cluster</name>
        <dbReference type="ChEBI" id="CHEBI:49883"/>
    </cofactor>
</comment>
<dbReference type="Proteomes" id="UP001549106">
    <property type="component" value="Unassembled WGS sequence"/>
</dbReference>
<dbReference type="Pfam" id="PF02310">
    <property type="entry name" value="B12-binding"/>
    <property type="match status" value="1"/>
</dbReference>
<gene>
    <name evidence="8" type="ORF">ABID24_003838</name>
</gene>
<keyword evidence="4" id="KW-0408">Iron</keyword>
<accession>A0ABV2M834</accession>
<evidence type="ECO:0000259" key="7">
    <source>
        <dbReference type="PROSITE" id="PS51918"/>
    </source>
</evidence>
<dbReference type="InterPro" id="IPR007197">
    <property type="entry name" value="rSAM"/>
</dbReference>
<evidence type="ECO:0000313" key="8">
    <source>
        <dbReference type="EMBL" id="MET3752564.1"/>
    </source>
</evidence>
<evidence type="ECO:0000256" key="4">
    <source>
        <dbReference type="ARBA" id="ARBA00023004"/>
    </source>
</evidence>
<dbReference type="InterPro" id="IPR006158">
    <property type="entry name" value="Cobalamin-bd"/>
</dbReference>
<keyword evidence="9" id="KW-1185">Reference proteome</keyword>
<dbReference type="PANTHER" id="PTHR43409">
    <property type="entry name" value="ANAEROBIC MAGNESIUM-PROTOPORPHYRIN IX MONOMETHYL ESTER CYCLASE-RELATED"/>
    <property type="match status" value="1"/>
</dbReference>
<protein>
    <submittedName>
        <fullName evidence="8">Radical SAM superfamily enzyme YgiQ (UPF0313 family)</fullName>
    </submittedName>
</protein>